<proteinExistence type="predicted"/>
<evidence type="ECO:0000313" key="2">
    <source>
        <dbReference type="EMBL" id="KAJ1100572.1"/>
    </source>
</evidence>
<accession>A0AAV7MAL9</accession>
<feature type="compositionally biased region" description="Basic and acidic residues" evidence="1">
    <location>
        <begin position="150"/>
        <end position="173"/>
    </location>
</feature>
<keyword evidence="3" id="KW-1185">Reference proteome</keyword>
<dbReference type="Proteomes" id="UP001066276">
    <property type="component" value="Chromosome 10"/>
</dbReference>
<feature type="region of interest" description="Disordered" evidence="1">
    <location>
        <begin position="118"/>
        <end position="198"/>
    </location>
</feature>
<comment type="caution">
    <text evidence="2">The sequence shown here is derived from an EMBL/GenBank/DDBJ whole genome shotgun (WGS) entry which is preliminary data.</text>
</comment>
<reference evidence="2" key="1">
    <citation type="journal article" date="2022" name="bioRxiv">
        <title>Sequencing and chromosome-scale assembly of the giantPleurodeles waltlgenome.</title>
        <authorList>
            <person name="Brown T."/>
            <person name="Elewa A."/>
            <person name="Iarovenko S."/>
            <person name="Subramanian E."/>
            <person name="Araus A.J."/>
            <person name="Petzold A."/>
            <person name="Susuki M."/>
            <person name="Suzuki K.-i.T."/>
            <person name="Hayashi T."/>
            <person name="Toyoda A."/>
            <person name="Oliveira C."/>
            <person name="Osipova E."/>
            <person name="Leigh N.D."/>
            <person name="Simon A."/>
            <person name="Yun M.H."/>
        </authorList>
    </citation>
    <scope>NUCLEOTIDE SEQUENCE</scope>
    <source>
        <strain evidence="2">20211129_DDA</strain>
        <tissue evidence="2">Liver</tissue>
    </source>
</reference>
<sequence length="198" mass="22698">MLAEQWEETEEEAKDLLIYTRELRENLHAVWEEAHSTLRESQNKQKQWYDAKSVFRSLKIGDKTLILLPSCENKLLAQWQGPYDDIEQINPTTYKLAIPVGQGHGGNTEVQEDRQLAFGRGGERGDNWRSGRERVGEDRRDQGAVCPNRGQEDRRDQGAVRPNQGREDRRDQGAVRPNQGRGTGETRKSFVPINDGRT</sequence>
<gene>
    <name evidence="2" type="ORF">NDU88_005654</name>
</gene>
<name>A0AAV7MAL9_PLEWA</name>
<protein>
    <submittedName>
        <fullName evidence="2">Uncharacterized protein</fullName>
    </submittedName>
</protein>
<dbReference type="EMBL" id="JANPWB010000014">
    <property type="protein sequence ID" value="KAJ1100572.1"/>
    <property type="molecule type" value="Genomic_DNA"/>
</dbReference>
<dbReference type="AlphaFoldDB" id="A0AAV7MAL9"/>
<organism evidence="2 3">
    <name type="scientific">Pleurodeles waltl</name>
    <name type="common">Iberian ribbed newt</name>
    <dbReference type="NCBI Taxonomy" id="8319"/>
    <lineage>
        <taxon>Eukaryota</taxon>
        <taxon>Metazoa</taxon>
        <taxon>Chordata</taxon>
        <taxon>Craniata</taxon>
        <taxon>Vertebrata</taxon>
        <taxon>Euteleostomi</taxon>
        <taxon>Amphibia</taxon>
        <taxon>Batrachia</taxon>
        <taxon>Caudata</taxon>
        <taxon>Salamandroidea</taxon>
        <taxon>Salamandridae</taxon>
        <taxon>Pleurodelinae</taxon>
        <taxon>Pleurodeles</taxon>
    </lineage>
</organism>
<feature type="compositionally biased region" description="Basic and acidic residues" evidence="1">
    <location>
        <begin position="118"/>
        <end position="142"/>
    </location>
</feature>
<evidence type="ECO:0000256" key="1">
    <source>
        <dbReference type="SAM" id="MobiDB-lite"/>
    </source>
</evidence>
<evidence type="ECO:0000313" key="3">
    <source>
        <dbReference type="Proteomes" id="UP001066276"/>
    </source>
</evidence>